<keyword evidence="5" id="KW-1185">Reference proteome</keyword>
<feature type="compositionally biased region" description="Polar residues" evidence="2">
    <location>
        <begin position="763"/>
        <end position="785"/>
    </location>
</feature>
<sequence length="896" mass="98637">MAPTKNVAGRDDSVSPKNVKAEVNADKTKHGGANGAVQPALKSSKASNGVTWKGPQPDTTLTSTNGDPFKKTAIPLMIKTDGGRPSPVSLLCRNSEADDKPSRPVIVCTPTAAEQIIDKGKGKAQVSASQQPVGTRGQNYNPNSSPTHSNFSDFFTTDVGPGVVSPGGHYIKVSLVLDSRANINDALNSLHVDLGLEGKITGSAVTGPGQDTNNTQIVFRFDDIRDAAKTIDDVTMVDTRWAAVYITQQEYEAAVKQRGHGRETHFYDGQVVFVARPAGEGVHLDHACLYDEIVSLVKRFGRVLIIAPADIVKGTWNVRAEYMRISDAKMAIETLTKHAPEELTGWTVIARQRQLVAHGGASINKIATTPHRNAHGMPGEYVESPTGRTAFMRDEDGNPIPMPPPRVIPRVMHQSEPYSEREQSAPTPQTPRTKEVYNPRNLPAAATRGHGSDPRHNQRHDNFVPRESQALDLERVRNGVDVRTSLMLRNIPSCMDSARLIKIFNSHNKGRYNFTYLRFDFGNGCNVGYAFVNFVNPDDVLKFGDNWMGAPWMSELPARVNGRSQLAEISYAHCQGVDGAIERFRNSSVMDEVPGYRPQLWYTKEDAPHPKMVGTEAPFPNHNNEVKLDRSRGNATQHGLYSPAKRNGRGGPQGRSQYDPGTLSQIREDEEFEQSQAQAYAPHQQMAGPSMMMFAPPQNQMHPVAFNTPNGIVFAYPNAVNHQGQMMYAEPHPINDPFHPAAYSYADAQMYGGHHPNSPYFYQPSSPYGNQHGSPYAQQQGSPYAQHNGPHAQHNSLYYQRNGPYVQPNSPQHGTQYGYHHNGVQNGNGHHNGNHHQRGNGSAQYGGGYPDNGHVQNGGFNRNGAAYGEQFDEEYSSYAQHDNDSGDGQRFKPRHP</sequence>
<dbReference type="SUPFAM" id="SSF54928">
    <property type="entry name" value="RNA-binding domain, RBD"/>
    <property type="match status" value="1"/>
</dbReference>
<dbReference type="Proteomes" id="UP001271007">
    <property type="component" value="Unassembled WGS sequence"/>
</dbReference>
<keyword evidence="1" id="KW-0694">RNA-binding</keyword>
<dbReference type="GO" id="GO:0003723">
    <property type="term" value="F:RNA binding"/>
    <property type="evidence" value="ECO:0007669"/>
    <property type="project" value="UniProtKB-UniRule"/>
</dbReference>
<dbReference type="InterPro" id="IPR000504">
    <property type="entry name" value="RRM_dom"/>
</dbReference>
<dbReference type="InterPro" id="IPR035979">
    <property type="entry name" value="RBD_domain_sf"/>
</dbReference>
<dbReference type="PROSITE" id="PS50102">
    <property type="entry name" value="RRM"/>
    <property type="match status" value="1"/>
</dbReference>
<feature type="compositionally biased region" description="Basic and acidic residues" evidence="2">
    <location>
        <begin position="450"/>
        <end position="462"/>
    </location>
</feature>
<accession>A0AAJ0G8U8</accession>
<evidence type="ECO:0000259" key="3">
    <source>
        <dbReference type="PROSITE" id="PS50102"/>
    </source>
</evidence>
<feature type="compositionally biased region" description="Low complexity" evidence="2">
    <location>
        <begin position="820"/>
        <end position="831"/>
    </location>
</feature>
<feature type="region of interest" description="Disordered" evidence="2">
    <location>
        <begin position="1"/>
        <end position="68"/>
    </location>
</feature>
<feature type="region of interest" description="Disordered" evidence="2">
    <location>
        <begin position="119"/>
        <end position="138"/>
    </location>
</feature>
<feature type="compositionally biased region" description="Basic and acidic residues" evidence="2">
    <location>
        <begin position="881"/>
        <end position="890"/>
    </location>
</feature>
<protein>
    <recommendedName>
        <fullName evidence="3">RRM domain-containing protein</fullName>
    </recommendedName>
</protein>
<evidence type="ECO:0000313" key="5">
    <source>
        <dbReference type="Proteomes" id="UP001271007"/>
    </source>
</evidence>
<dbReference type="Pfam" id="PF04059">
    <property type="entry name" value="RRM_2"/>
    <property type="match status" value="1"/>
</dbReference>
<feature type="region of interest" description="Disordered" evidence="2">
    <location>
        <begin position="415"/>
        <end position="462"/>
    </location>
</feature>
<proteinExistence type="predicted"/>
<dbReference type="AlphaFoldDB" id="A0AAJ0G8U8"/>
<feature type="domain" description="RRM" evidence="3">
    <location>
        <begin position="484"/>
        <end position="574"/>
    </location>
</feature>
<feature type="compositionally biased region" description="Basic and acidic residues" evidence="2">
    <location>
        <begin position="8"/>
        <end position="29"/>
    </location>
</feature>
<dbReference type="EMBL" id="JAWDJX010000014">
    <property type="protein sequence ID" value="KAK3053738.1"/>
    <property type="molecule type" value="Genomic_DNA"/>
</dbReference>
<dbReference type="InterPro" id="IPR007201">
    <property type="entry name" value="Mei2-like_Rrm_C"/>
</dbReference>
<feature type="compositionally biased region" description="Polar residues" evidence="2">
    <location>
        <begin position="57"/>
        <end position="66"/>
    </location>
</feature>
<comment type="caution">
    <text evidence="4">The sequence shown here is derived from an EMBL/GenBank/DDBJ whole genome shotgun (WGS) entry which is preliminary data.</text>
</comment>
<evidence type="ECO:0000256" key="2">
    <source>
        <dbReference type="SAM" id="MobiDB-lite"/>
    </source>
</evidence>
<reference evidence="4" key="1">
    <citation type="submission" date="2023-04" db="EMBL/GenBank/DDBJ databases">
        <title>Black Yeasts Isolated from many extreme environments.</title>
        <authorList>
            <person name="Coleine C."/>
            <person name="Stajich J.E."/>
            <person name="Selbmann L."/>
        </authorList>
    </citation>
    <scope>NUCLEOTIDE SEQUENCE</scope>
    <source>
        <strain evidence="4">CCFEE 5312</strain>
    </source>
</reference>
<feature type="compositionally biased region" description="Polar residues" evidence="2">
    <location>
        <begin position="126"/>
        <end position="138"/>
    </location>
</feature>
<evidence type="ECO:0000256" key="1">
    <source>
        <dbReference type="PROSITE-ProRule" id="PRU00176"/>
    </source>
</evidence>
<gene>
    <name evidence="4" type="ORF">LTR09_005017</name>
</gene>
<feature type="region of interest" description="Disordered" evidence="2">
    <location>
        <begin position="608"/>
        <end position="661"/>
    </location>
</feature>
<feature type="region of interest" description="Disordered" evidence="2">
    <location>
        <begin position="756"/>
        <end position="896"/>
    </location>
</feature>
<name>A0AAJ0G8U8_9PEZI</name>
<evidence type="ECO:0000313" key="4">
    <source>
        <dbReference type="EMBL" id="KAK3053738.1"/>
    </source>
</evidence>
<organism evidence="4 5">
    <name type="scientific">Extremus antarcticus</name>
    <dbReference type="NCBI Taxonomy" id="702011"/>
    <lineage>
        <taxon>Eukaryota</taxon>
        <taxon>Fungi</taxon>
        <taxon>Dikarya</taxon>
        <taxon>Ascomycota</taxon>
        <taxon>Pezizomycotina</taxon>
        <taxon>Dothideomycetes</taxon>
        <taxon>Dothideomycetidae</taxon>
        <taxon>Mycosphaerellales</taxon>
        <taxon>Extremaceae</taxon>
        <taxon>Extremus</taxon>
    </lineage>
</organism>